<keyword evidence="4 5" id="KW-0472">Membrane</keyword>
<dbReference type="HOGENOM" id="CLU_007100_1_5_5"/>
<evidence type="ECO:0000313" key="9">
    <source>
        <dbReference type="Proteomes" id="UP000009286"/>
    </source>
</evidence>
<keyword evidence="9" id="KW-1185">Reference proteome</keyword>
<keyword evidence="5" id="KW-0997">Cell inner membrane</keyword>
<dbReference type="GO" id="GO:0005886">
    <property type="term" value="C:plasma membrane"/>
    <property type="evidence" value="ECO:0007669"/>
    <property type="project" value="UniProtKB-SubCell"/>
</dbReference>
<gene>
    <name evidence="5 8" type="primary">nuoN</name>
    <name evidence="8" type="ordered locus">MICA_1351</name>
</gene>
<dbReference type="GO" id="GO:0050136">
    <property type="term" value="F:NADH dehydrogenase (quinone) (non-electrogenic) activity"/>
    <property type="evidence" value="ECO:0007669"/>
    <property type="project" value="UniProtKB-UniRule"/>
</dbReference>
<proteinExistence type="inferred from homology"/>
<organism evidence="8 9">
    <name type="scientific">Micavibrio aeruginosavorus (strain ARL-13)</name>
    <dbReference type="NCBI Taxonomy" id="856793"/>
    <lineage>
        <taxon>Bacteria</taxon>
        <taxon>Pseudomonadati</taxon>
        <taxon>Bdellovibrionota</taxon>
        <taxon>Bdellovibrionia</taxon>
        <taxon>Bdellovibrionales</taxon>
        <taxon>Pseudobdellovibrionaceae</taxon>
        <taxon>Micavibrio</taxon>
    </lineage>
</organism>
<reference evidence="8 9" key="1">
    <citation type="journal article" date="2011" name="BMC Genomics">
        <title>Genomic insights into an obligate epibiotic bacterial predator: Micavibrio aeruginosavorus ARL-13.</title>
        <authorList>
            <person name="Wang Z."/>
            <person name="Kadouri D."/>
            <person name="Wu M."/>
        </authorList>
    </citation>
    <scope>NUCLEOTIDE SEQUENCE [LARGE SCALE GENOMIC DNA]</scope>
    <source>
        <strain evidence="8 9">ARL-13</strain>
    </source>
</reference>
<keyword evidence="5" id="KW-0830">Ubiquinone</keyword>
<feature type="transmembrane region" description="Helical" evidence="5">
    <location>
        <begin position="477"/>
        <end position="496"/>
    </location>
</feature>
<evidence type="ECO:0000256" key="4">
    <source>
        <dbReference type="ARBA" id="ARBA00023136"/>
    </source>
</evidence>
<keyword evidence="5" id="KW-1278">Translocase</keyword>
<feature type="domain" description="NADH:quinone oxidoreductase/Mrp antiporter transmembrane" evidence="7">
    <location>
        <begin position="152"/>
        <end position="450"/>
    </location>
</feature>
<dbReference type="GO" id="GO:0042773">
    <property type="term" value="P:ATP synthesis coupled electron transport"/>
    <property type="evidence" value="ECO:0007669"/>
    <property type="project" value="InterPro"/>
</dbReference>
<feature type="transmembrane region" description="Helical" evidence="5">
    <location>
        <begin position="231"/>
        <end position="250"/>
    </location>
</feature>
<feature type="transmembrane region" description="Helical" evidence="5">
    <location>
        <begin position="271"/>
        <end position="293"/>
    </location>
</feature>
<evidence type="ECO:0000259" key="7">
    <source>
        <dbReference type="Pfam" id="PF00361"/>
    </source>
</evidence>
<evidence type="ECO:0000256" key="2">
    <source>
        <dbReference type="ARBA" id="ARBA00022692"/>
    </source>
</evidence>
<feature type="transmembrane region" description="Helical" evidence="5">
    <location>
        <begin position="305"/>
        <end position="324"/>
    </location>
</feature>
<keyword evidence="2 5" id="KW-0812">Transmembrane</keyword>
<name>G2KSS3_MICAA</name>
<accession>G2KSS3</accession>
<dbReference type="EC" id="7.1.1.-" evidence="5"/>
<dbReference type="OrthoDB" id="9811718at2"/>
<dbReference type="STRING" id="856793.MICA_1351"/>
<evidence type="ECO:0000256" key="1">
    <source>
        <dbReference type="ARBA" id="ARBA00004127"/>
    </source>
</evidence>
<feature type="transmembrane region" description="Helical" evidence="5">
    <location>
        <begin position="435"/>
        <end position="456"/>
    </location>
</feature>
<feature type="transmembrane region" description="Helical" evidence="5">
    <location>
        <begin position="187"/>
        <end position="211"/>
    </location>
</feature>
<comment type="subunit">
    <text evidence="5">NDH-1 is composed of 14 different subunits. Subunits NuoA, H, J, K, L, M, N constitute the membrane sector of the complex.</text>
</comment>
<feature type="transmembrane region" description="Helical" evidence="5">
    <location>
        <begin position="105"/>
        <end position="126"/>
    </location>
</feature>
<comment type="similarity">
    <text evidence="5">Belongs to the complex I subunit 2 family.</text>
</comment>
<comment type="catalytic activity">
    <reaction evidence="5">
        <text>a quinone + NADH + 5 H(+)(in) = a quinol + NAD(+) + 4 H(+)(out)</text>
        <dbReference type="Rhea" id="RHEA:57888"/>
        <dbReference type="ChEBI" id="CHEBI:15378"/>
        <dbReference type="ChEBI" id="CHEBI:24646"/>
        <dbReference type="ChEBI" id="CHEBI:57540"/>
        <dbReference type="ChEBI" id="CHEBI:57945"/>
        <dbReference type="ChEBI" id="CHEBI:132124"/>
    </reaction>
</comment>
<feature type="transmembrane region" description="Helical" evidence="5">
    <location>
        <begin position="401"/>
        <end position="423"/>
    </location>
</feature>
<dbReference type="InterPro" id="IPR001750">
    <property type="entry name" value="ND/Mrp_TM"/>
</dbReference>
<dbReference type="PANTHER" id="PTHR22773">
    <property type="entry name" value="NADH DEHYDROGENASE"/>
    <property type="match status" value="1"/>
</dbReference>
<comment type="subcellular location">
    <subcellularLocation>
        <location evidence="5">Cell inner membrane</location>
        <topology evidence="5">Multi-pass membrane protein</topology>
    </subcellularLocation>
    <subcellularLocation>
        <location evidence="1">Endomembrane system</location>
        <topology evidence="1">Multi-pass membrane protein</topology>
    </subcellularLocation>
    <subcellularLocation>
        <location evidence="6">Membrane</location>
        <topology evidence="6">Multi-pass membrane protein</topology>
    </subcellularLocation>
</comment>
<dbReference type="NCBIfam" id="TIGR01770">
    <property type="entry name" value="NDH_I_N"/>
    <property type="match status" value="1"/>
</dbReference>
<dbReference type="eggNOG" id="COG1007">
    <property type="taxonomic scope" value="Bacteria"/>
</dbReference>
<dbReference type="EMBL" id="CP002382">
    <property type="protein sequence ID" value="AEP09673.1"/>
    <property type="molecule type" value="Genomic_DNA"/>
</dbReference>
<dbReference type="NCBIfam" id="NF004440">
    <property type="entry name" value="PRK05777.1-3"/>
    <property type="match status" value="1"/>
</dbReference>
<evidence type="ECO:0000256" key="3">
    <source>
        <dbReference type="ARBA" id="ARBA00022989"/>
    </source>
</evidence>
<dbReference type="GO" id="GO:0008137">
    <property type="term" value="F:NADH dehydrogenase (ubiquinone) activity"/>
    <property type="evidence" value="ECO:0007669"/>
    <property type="project" value="InterPro"/>
</dbReference>
<evidence type="ECO:0000313" key="8">
    <source>
        <dbReference type="EMBL" id="AEP09673.1"/>
    </source>
</evidence>
<dbReference type="Pfam" id="PF00361">
    <property type="entry name" value="Proton_antipo_M"/>
    <property type="match status" value="1"/>
</dbReference>
<keyword evidence="5" id="KW-0874">Quinone</keyword>
<keyword evidence="5" id="KW-0813">Transport</keyword>
<keyword evidence="3 5" id="KW-1133">Transmembrane helix</keyword>
<dbReference type="KEGG" id="mai:MICA_1351"/>
<keyword evidence="5" id="KW-1003">Cell membrane</keyword>
<keyword evidence="8" id="KW-0560">Oxidoreductase</keyword>
<feature type="transmembrane region" description="Helical" evidence="5">
    <location>
        <begin position="355"/>
        <end position="380"/>
    </location>
</feature>
<dbReference type="Proteomes" id="UP000009286">
    <property type="component" value="Chromosome"/>
</dbReference>
<dbReference type="GO" id="GO:0048038">
    <property type="term" value="F:quinone binding"/>
    <property type="evidence" value="ECO:0007669"/>
    <property type="project" value="UniProtKB-KW"/>
</dbReference>
<keyword evidence="5" id="KW-0520">NAD</keyword>
<feature type="transmembrane region" description="Helical" evidence="5">
    <location>
        <begin position="67"/>
        <end position="85"/>
    </location>
</feature>
<evidence type="ECO:0000256" key="5">
    <source>
        <dbReference type="HAMAP-Rule" id="MF_00445"/>
    </source>
</evidence>
<feature type="transmembrane region" description="Helical" evidence="5">
    <location>
        <begin position="35"/>
        <end position="55"/>
    </location>
</feature>
<dbReference type="InterPro" id="IPR010096">
    <property type="entry name" value="NADH-Q_OxRdtase_suN/2"/>
</dbReference>
<feature type="transmembrane region" description="Helical" evidence="5">
    <location>
        <begin position="133"/>
        <end position="150"/>
    </location>
</feature>
<comment type="function">
    <text evidence="5">NDH-1 shuttles electrons from NADH, via FMN and iron-sulfur (Fe-S) centers, to quinones in the respiratory chain. The immediate electron acceptor for the enzyme in this species is believed to be ubiquinone. Couples the redox reaction to proton translocation (for every two electrons transferred, four hydrogen ions are translocated across the cytoplasmic membrane), and thus conserves the redox energy in a proton gradient.</text>
</comment>
<dbReference type="AlphaFoldDB" id="G2KSS3"/>
<dbReference type="GO" id="GO:0012505">
    <property type="term" value="C:endomembrane system"/>
    <property type="evidence" value="ECO:0007669"/>
    <property type="project" value="UniProtKB-SubCell"/>
</dbReference>
<evidence type="ECO:0000256" key="6">
    <source>
        <dbReference type="RuleBase" id="RU000320"/>
    </source>
</evidence>
<protein>
    <recommendedName>
        <fullName evidence="5">NADH-quinone oxidoreductase subunit N</fullName>
        <ecNumber evidence="5">7.1.1.-</ecNumber>
    </recommendedName>
    <alternativeName>
        <fullName evidence="5">NADH dehydrogenase I subunit N</fullName>
    </alternativeName>
    <alternativeName>
        <fullName evidence="5">NDH-1 subunit N</fullName>
    </alternativeName>
</protein>
<dbReference type="HAMAP" id="MF_00445">
    <property type="entry name" value="NDH1_NuoN_1"/>
    <property type="match status" value="1"/>
</dbReference>
<sequence length="516" mass="55000">MSNEVIAVEQAVEQVVEKAVDVVAIAETHLVTSSMFGAAIPEMFLAVAGMMLLIFGVMRGNDGTRTVCWGAIGAFIVTALFLTGLDWDRSLAFDGMFVSDRFAIFTKFMILAGLSGALAISVRYLYQERMARFEYPVLVLFAGLGMLLMVSANNMLSLYVALELQSLSLYVLAAFRRDHARAAEAGLKYFVLGALASGMLLFGISLIYGYTGSLSFDTIAATLTEANASEAGITAGAIVGMVFVLVGLAFKVSAVPFHMWTPDVYEGAPTPVTALFAIVPKIAAMALLTRLLFGPFGAMMPDWQQIIWILAAASMVVGAVAGLAQNNIKRLLAYSSIGNMGYVLLGLLAGTEEGVAAVLFYLAIYMVMTLGVFAIVLVMRRDDVAVETINDLAGLSRYKPALAYAMALLLFSMSGIPPLAGFFGKFLVFKAAVASGFYVLAVLGVVASVVAAFYYLRLIKVMFFDEAADPFDGEIGTTKRLVLTACVVLVVGFVLMPDALVETTRAAASALFGQAL</sequence>